<dbReference type="SMART" id="SM00108">
    <property type="entry name" value="B_lectin"/>
    <property type="match status" value="1"/>
</dbReference>
<name>A0AAV1W3C2_LUPLU</name>
<dbReference type="EMBL" id="CAXHTB010000003">
    <property type="protein sequence ID" value="CAL0303810.1"/>
    <property type="molecule type" value="Genomic_DNA"/>
</dbReference>
<keyword evidence="3 16" id="KW-0723">Serine/threonine-protein kinase</keyword>
<evidence type="ECO:0000256" key="8">
    <source>
        <dbReference type="ARBA" id="ARBA00022777"/>
    </source>
</evidence>
<keyword evidence="13" id="KW-0325">Glycoprotein</keyword>
<keyword evidence="24" id="KW-1185">Reference proteome</keyword>
<dbReference type="FunFam" id="1.10.510.10:FF:000060">
    <property type="entry name" value="G-type lectin S-receptor-like serine/threonine-protein kinase"/>
    <property type="match status" value="1"/>
</dbReference>
<dbReference type="Gene3D" id="1.10.510.10">
    <property type="entry name" value="Transferase(Phosphotransferase) domain 1"/>
    <property type="match status" value="1"/>
</dbReference>
<dbReference type="Gene3D" id="3.30.200.20">
    <property type="entry name" value="Phosphorylase Kinase, domain 1"/>
    <property type="match status" value="1"/>
</dbReference>
<dbReference type="Pfam" id="PF01453">
    <property type="entry name" value="B_lectin"/>
    <property type="match status" value="1"/>
</dbReference>
<evidence type="ECO:0000256" key="11">
    <source>
        <dbReference type="ARBA" id="ARBA00023136"/>
    </source>
</evidence>
<evidence type="ECO:0000256" key="7">
    <source>
        <dbReference type="ARBA" id="ARBA00022741"/>
    </source>
</evidence>
<dbReference type="SMART" id="SM00473">
    <property type="entry name" value="PAN_AP"/>
    <property type="match status" value="1"/>
</dbReference>
<feature type="domain" description="Protein kinase" evidence="19">
    <location>
        <begin position="513"/>
        <end position="790"/>
    </location>
</feature>
<dbReference type="Gene3D" id="2.90.10.10">
    <property type="entry name" value="Bulb-type lectin domain"/>
    <property type="match status" value="1"/>
</dbReference>
<dbReference type="PANTHER" id="PTHR27002">
    <property type="entry name" value="RECEPTOR-LIKE SERINE/THREONINE-PROTEIN KINASE SD1-8"/>
    <property type="match status" value="1"/>
</dbReference>
<comment type="catalytic activity">
    <reaction evidence="14 16">
        <text>L-threonyl-[protein] + ATP = O-phospho-L-threonyl-[protein] + ADP + H(+)</text>
        <dbReference type="Rhea" id="RHEA:46608"/>
        <dbReference type="Rhea" id="RHEA-COMP:11060"/>
        <dbReference type="Rhea" id="RHEA-COMP:11605"/>
        <dbReference type="ChEBI" id="CHEBI:15378"/>
        <dbReference type="ChEBI" id="CHEBI:30013"/>
        <dbReference type="ChEBI" id="CHEBI:30616"/>
        <dbReference type="ChEBI" id="CHEBI:61977"/>
        <dbReference type="ChEBI" id="CHEBI:456216"/>
        <dbReference type="EC" id="2.7.11.1"/>
    </reaction>
</comment>
<evidence type="ECO:0000259" key="22">
    <source>
        <dbReference type="PROSITE" id="PS50948"/>
    </source>
</evidence>
<evidence type="ECO:0000256" key="4">
    <source>
        <dbReference type="ARBA" id="ARBA00022679"/>
    </source>
</evidence>
<evidence type="ECO:0000256" key="2">
    <source>
        <dbReference type="ARBA" id="ARBA00022475"/>
    </source>
</evidence>
<comment type="similarity">
    <text evidence="16">Belongs to the protein kinase superfamily. Ser/Thr protein kinase family.</text>
</comment>
<keyword evidence="11 18" id="KW-0472">Membrane</keyword>
<evidence type="ECO:0000256" key="12">
    <source>
        <dbReference type="ARBA" id="ARBA00023157"/>
    </source>
</evidence>
<evidence type="ECO:0000256" key="16">
    <source>
        <dbReference type="PIRNR" id="PIRNR000641"/>
    </source>
</evidence>
<evidence type="ECO:0000259" key="19">
    <source>
        <dbReference type="PROSITE" id="PS50011"/>
    </source>
</evidence>
<dbReference type="GO" id="GO:0005524">
    <property type="term" value="F:ATP binding"/>
    <property type="evidence" value="ECO:0007669"/>
    <property type="project" value="UniProtKB-KW"/>
</dbReference>
<evidence type="ECO:0000256" key="1">
    <source>
        <dbReference type="ARBA" id="ARBA00004251"/>
    </source>
</evidence>
<feature type="domain" description="EGF-like" evidence="20">
    <location>
        <begin position="302"/>
        <end position="338"/>
    </location>
</feature>
<evidence type="ECO:0000313" key="24">
    <source>
        <dbReference type="Proteomes" id="UP001497480"/>
    </source>
</evidence>
<accession>A0AAV1W3C2</accession>
<keyword evidence="12" id="KW-1015">Disulfide bond</keyword>
<dbReference type="GO" id="GO:0005886">
    <property type="term" value="C:plasma membrane"/>
    <property type="evidence" value="ECO:0007669"/>
    <property type="project" value="UniProtKB-SubCell"/>
</dbReference>
<dbReference type="FunFam" id="3.30.200.20:FF:000195">
    <property type="entry name" value="G-type lectin S-receptor-like serine/threonine-protein kinase"/>
    <property type="match status" value="1"/>
</dbReference>
<keyword evidence="7 16" id="KW-0547">Nucleotide-binding</keyword>
<dbReference type="FunFam" id="2.90.10.10:FF:000001">
    <property type="entry name" value="G-type lectin S-receptor-like serine/threonine-protein kinase"/>
    <property type="match status" value="1"/>
</dbReference>
<dbReference type="SUPFAM" id="SSF56112">
    <property type="entry name" value="Protein kinase-like (PK-like)"/>
    <property type="match status" value="1"/>
</dbReference>
<dbReference type="SMART" id="SM00220">
    <property type="entry name" value="S_TKc"/>
    <property type="match status" value="1"/>
</dbReference>
<dbReference type="PROSITE" id="PS50948">
    <property type="entry name" value="PAN"/>
    <property type="match status" value="1"/>
</dbReference>
<dbReference type="InterPro" id="IPR001480">
    <property type="entry name" value="Bulb-type_lectin_dom"/>
</dbReference>
<dbReference type="PROSITE" id="PS50026">
    <property type="entry name" value="EGF_3"/>
    <property type="match status" value="1"/>
</dbReference>
<dbReference type="PANTHER" id="PTHR27002:SF853">
    <property type="entry name" value="CYSTEINE-RICH RLK (RECEPTOR-LIKE KINASE) PROTEIN"/>
    <property type="match status" value="1"/>
</dbReference>
<keyword evidence="9 16" id="KW-0067">ATP-binding</keyword>
<dbReference type="InterPro" id="IPR000742">
    <property type="entry name" value="EGF"/>
</dbReference>
<evidence type="ECO:0000256" key="5">
    <source>
        <dbReference type="ARBA" id="ARBA00022692"/>
    </source>
</evidence>
<dbReference type="Pfam" id="PF11883">
    <property type="entry name" value="DUF3403"/>
    <property type="match status" value="1"/>
</dbReference>
<evidence type="ECO:0000256" key="3">
    <source>
        <dbReference type="ARBA" id="ARBA00022527"/>
    </source>
</evidence>
<dbReference type="InterPro" id="IPR000719">
    <property type="entry name" value="Prot_kinase_dom"/>
</dbReference>
<evidence type="ECO:0000256" key="18">
    <source>
        <dbReference type="SAM" id="Phobius"/>
    </source>
</evidence>
<evidence type="ECO:0000259" key="20">
    <source>
        <dbReference type="PROSITE" id="PS50026"/>
    </source>
</evidence>
<comment type="caution">
    <text evidence="17">Lacks conserved residue(s) required for the propagation of feature annotation.</text>
</comment>
<evidence type="ECO:0000313" key="23">
    <source>
        <dbReference type="EMBL" id="CAL0303810.1"/>
    </source>
</evidence>
<comment type="caution">
    <text evidence="23">The sequence shown here is derived from an EMBL/GenBank/DDBJ whole genome shotgun (WGS) entry which is preliminary data.</text>
</comment>
<dbReference type="PROSITE" id="PS00108">
    <property type="entry name" value="PROTEIN_KINASE_ST"/>
    <property type="match status" value="1"/>
</dbReference>
<evidence type="ECO:0000256" key="13">
    <source>
        <dbReference type="ARBA" id="ARBA00023180"/>
    </source>
</evidence>
<reference evidence="23 24" key="1">
    <citation type="submission" date="2024-03" db="EMBL/GenBank/DDBJ databases">
        <authorList>
            <person name="Martinez-Hernandez J."/>
        </authorList>
    </citation>
    <scope>NUCLEOTIDE SEQUENCE [LARGE SCALE GENOMIC DNA]</scope>
</reference>
<dbReference type="Gene3D" id="3.50.4.10">
    <property type="entry name" value="Hepatocyte Growth Factor"/>
    <property type="match status" value="1"/>
</dbReference>
<dbReference type="Pfam" id="PF08276">
    <property type="entry name" value="PAN_2"/>
    <property type="match status" value="1"/>
</dbReference>
<dbReference type="Pfam" id="PF07714">
    <property type="entry name" value="PK_Tyr_Ser-Thr"/>
    <property type="match status" value="1"/>
</dbReference>
<dbReference type="InterPro" id="IPR000858">
    <property type="entry name" value="S_locus_glycoprot_dom"/>
</dbReference>
<dbReference type="CDD" id="cd00028">
    <property type="entry name" value="B_lectin"/>
    <property type="match status" value="1"/>
</dbReference>
<keyword evidence="2" id="KW-1003">Cell membrane</keyword>
<dbReference type="CDD" id="cd01098">
    <property type="entry name" value="PAN_AP_plant"/>
    <property type="match status" value="1"/>
</dbReference>
<protein>
    <recommendedName>
        <fullName evidence="16">Receptor-like serine/threonine-protein kinase</fullName>
        <ecNumber evidence="16">2.7.11.1</ecNumber>
    </recommendedName>
</protein>
<dbReference type="PIRSF" id="PIRSF000641">
    <property type="entry name" value="SRK"/>
    <property type="match status" value="1"/>
</dbReference>
<keyword evidence="5 18" id="KW-0812">Transmembrane</keyword>
<dbReference type="SUPFAM" id="SSF51110">
    <property type="entry name" value="alpha-D-mannose-specific plant lectins"/>
    <property type="match status" value="1"/>
</dbReference>
<dbReference type="GO" id="GO:0048544">
    <property type="term" value="P:recognition of pollen"/>
    <property type="evidence" value="ECO:0007669"/>
    <property type="project" value="InterPro"/>
</dbReference>
<comment type="subcellular location">
    <subcellularLocation>
        <location evidence="1">Cell membrane</location>
        <topology evidence="1">Single-pass type I membrane protein</topology>
    </subcellularLocation>
</comment>
<keyword evidence="17" id="KW-0245">EGF-like domain</keyword>
<evidence type="ECO:0000256" key="15">
    <source>
        <dbReference type="ARBA" id="ARBA00048679"/>
    </source>
</evidence>
<evidence type="ECO:0000256" key="10">
    <source>
        <dbReference type="ARBA" id="ARBA00022989"/>
    </source>
</evidence>
<evidence type="ECO:0000256" key="6">
    <source>
        <dbReference type="ARBA" id="ARBA00022729"/>
    </source>
</evidence>
<feature type="domain" description="Apple" evidence="22">
    <location>
        <begin position="357"/>
        <end position="439"/>
    </location>
</feature>
<dbReference type="InterPro" id="IPR001245">
    <property type="entry name" value="Ser-Thr/Tyr_kinase_cat_dom"/>
</dbReference>
<dbReference type="PROSITE" id="PS50011">
    <property type="entry name" value="PROTEIN_KINASE_DOM"/>
    <property type="match status" value="1"/>
</dbReference>
<dbReference type="InterPro" id="IPR003609">
    <property type="entry name" value="Pan_app"/>
</dbReference>
<sequence>MSISLTCVVVAVGTNSYKMVLLFIANLLLLFSQISTATDTITQLQSLPDDGSTLVSSDGSFELGFFSPGSSTNRYIGLWYKNIPDRVVVWVANRDHPIKHNSGMLSINKEGSLVLLSKNGTVHWSINSSTKVLSPIVKLLDTGNLVLREEKDDSDNEDSFLWQSFDHPSDTLLPGMKMGWNLKTGLNRRLTAWKNWDDPSPGNFTWSTVVTSDPEMVLRIGNITFHRSGPWNGVGFSGAPLWKGTPLTEHNMVNNADEVYYTYKCVNKSVMSITYINQTLYLRKRIAWIPENKTWKLYQYVPRDSCDTYNPCGPHGNCIVNESPICQCLEGFKPKSQQNWDIMDWTQGCVRSKLWVCRVKDKDGFLQSAGMKLPDTTYSWADRSMTLQDCKAKCLENCSCTAYANLNVSGAGSGCVIWFGDLLDLRLSDRGQNLYVRMATSETDAKERHSKKRIVILVPLLLTLVIAFTLTYIYWRKRKLRGKTLDENKEEGQEDLELPLFDFATITCATNDFSSDKRLGQGGFGPVYKGTLANGQEIAVKRLSHNSGQGNKEFKNEVIMCAKLQHRNLVKVLGCCIHGVEKLLIYEYMPNRSLDAFLFDSSKSELLDWSKRFNIIYGIARGLLYLHHDSRLRIIHRDLKASNILLDSELNPKISDFGMARMFIGNETEGNTKIVAGTYGYMAPEYAIDGLFSIKSDVFSFGVLLLEIVSGKKNRGVFYADQGYNLLGYAWGLWKEETPMRLIDSCLGDTDTLSDVLRCIHIGLLCVQLHPEDRPNMTSVIMMLSSENTLPQPKKPGFLIERESIAGESSSGKQISSSTNEITVTLLEAR</sequence>
<evidence type="ECO:0000259" key="21">
    <source>
        <dbReference type="PROSITE" id="PS50927"/>
    </source>
</evidence>
<dbReference type="AlphaFoldDB" id="A0AAV1W3C2"/>
<dbReference type="CDD" id="cd14066">
    <property type="entry name" value="STKc_IRAK"/>
    <property type="match status" value="1"/>
</dbReference>
<dbReference type="Pfam" id="PF00954">
    <property type="entry name" value="S_locus_glycop"/>
    <property type="match status" value="1"/>
</dbReference>
<dbReference type="InterPro" id="IPR036426">
    <property type="entry name" value="Bulb-type_lectin_dom_sf"/>
</dbReference>
<dbReference type="InterPro" id="IPR021820">
    <property type="entry name" value="S-locus_recpt_kinase_C"/>
</dbReference>
<feature type="domain" description="Bulb-type lectin" evidence="21">
    <location>
        <begin position="38"/>
        <end position="160"/>
    </location>
</feature>
<evidence type="ECO:0000256" key="14">
    <source>
        <dbReference type="ARBA" id="ARBA00047899"/>
    </source>
</evidence>
<dbReference type="EC" id="2.7.11.1" evidence="16"/>
<dbReference type="GO" id="GO:0004674">
    <property type="term" value="F:protein serine/threonine kinase activity"/>
    <property type="evidence" value="ECO:0007669"/>
    <property type="project" value="UniProtKB-KW"/>
</dbReference>
<dbReference type="Proteomes" id="UP001497480">
    <property type="component" value="Unassembled WGS sequence"/>
</dbReference>
<comment type="catalytic activity">
    <reaction evidence="15 16">
        <text>L-seryl-[protein] + ATP = O-phospho-L-seryl-[protein] + ADP + H(+)</text>
        <dbReference type="Rhea" id="RHEA:17989"/>
        <dbReference type="Rhea" id="RHEA-COMP:9863"/>
        <dbReference type="Rhea" id="RHEA-COMP:11604"/>
        <dbReference type="ChEBI" id="CHEBI:15378"/>
        <dbReference type="ChEBI" id="CHEBI:29999"/>
        <dbReference type="ChEBI" id="CHEBI:30616"/>
        <dbReference type="ChEBI" id="CHEBI:83421"/>
        <dbReference type="ChEBI" id="CHEBI:456216"/>
        <dbReference type="EC" id="2.7.11.1"/>
    </reaction>
</comment>
<dbReference type="InterPro" id="IPR024171">
    <property type="entry name" value="SRK-like_kinase"/>
</dbReference>
<proteinExistence type="inferred from homology"/>
<keyword evidence="6" id="KW-0732">Signal</keyword>
<organism evidence="23 24">
    <name type="scientific">Lupinus luteus</name>
    <name type="common">European yellow lupine</name>
    <dbReference type="NCBI Taxonomy" id="3873"/>
    <lineage>
        <taxon>Eukaryota</taxon>
        <taxon>Viridiplantae</taxon>
        <taxon>Streptophyta</taxon>
        <taxon>Embryophyta</taxon>
        <taxon>Tracheophyta</taxon>
        <taxon>Spermatophyta</taxon>
        <taxon>Magnoliopsida</taxon>
        <taxon>eudicotyledons</taxon>
        <taxon>Gunneridae</taxon>
        <taxon>Pentapetalae</taxon>
        <taxon>rosids</taxon>
        <taxon>fabids</taxon>
        <taxon>Fabales</taxon>
        <taxon>Fabaceae</taxon>
        <taxon>Papilionoideae</taxon>
        <taxon>50 kb inversion clade</taxon>
        <taxon>genistoids sensu lato</taxon>
        <taxon>core genistoids</taxon>
        <taxon>Genisteae</taxon>
        <taxon>Lupinus</taxon>
    </lineage>
</organism>
<dbReference type="PROSITE" id="PS50927">
    <property type="entry name" value="BULB_LECTIN"/>
    <property type="match status" value="1"/>
</dbReference>
<keyword evidence="10 18" id="KW-1133">Transmembrane helix</keyword>
<feature type="transmembrane region" description="Helical" evidence="18">
    <location>
        <begin position="454"/>
        <end position="475"/>
    </location>
</feature>
<evidence type="ECO:0000256" key="17">
    <source>
        <dbReference type="PROSITE-ProRule" id="PRU00076"/>
    </source>
</evidence>
<dbReference type="InterPro" id="IPR008271">
    <property type="entry name" value="Ser/Thr_kinase_AS"/>
</dbReference>
<keyword evidence="8 16" id="KW-0418">Kinase</keyword>
<gene>
    <name evidence="23" type="ORF">LLUT_LOCUS4870</name>
</gene>
<dbReference type="InterPro" id="IPR011009">
    <property type="entry name" value="Kinase-like_dom_sf"/>
</dbReference>
<evidence type="ECO:0000256" key="9">
    <source>
        <dbReference type="ARBA" id="ARBA00022840"/>
    </source>
</evidence>
<keyword evidence="4 16" id="KW-0808">Transferase</keyword>